<sequence length="238" mass="24129">MSALAAGAAFAAVWFWVRPSSQGRLLELFTQPKASRQISREALTMVSAVVFGIGAALVIGGVGGIILGLGIAVIAPKIIMRMEPRAARTRRASLMKQAPDIADLLAATLASGAPLRAALIAVADAVGAPSSDLLLPIGAALDLGADPADAWAGLRDDPSLAPIALAFVRSTTSGAPLSTLLAGTADDLRRKHRLAVEVAARAAGVRAVAPLAACFLPAFLLLGVVPVVASMASDLFNG</sequence>
<comment type="subcellular location">
    <subcellularLocation>
        <location evidence="1">Cell membrane</location>
        <topology evidence="1">Multi-pass membrane protein</topology>
    </subcellularLocation>
</comment>
<dbReference type="InterPro" id="IPR018076">
    <property type="entry name" value="T2SS_GspF_dom"/>
</dbReference>
<dbReference type="PANTHER" id="PTHR35007:SF3">
    <property type="entry name" value="POSSIBLE CONSERVED ALANINE RICH MEMBRANE PROTEIN"/>
    <property type="match status" value="1"/>
</dbReference>
<evidence type="ECO:0000256" key="4">
    <source>
        <dbReference type="ARBA" id="ARBA00022989"/>
    </source>
</evidence>
<reference evidence="8" key="1">
    <citation type="submission" date="2020-05" db="EMBL/GenBank/DDBJ databases">
        <authorList>
            <person name="Chiriac C."/>
            <person name="Salcher M."/>
            <person name="Ghai R."/>
            <person name="Kavagutti S V."/>
        </authorList>
    </citation>
    <scope>NUCLEOTIDE SEQUENCE</scope>
</reference>
<dbReference type="GO" id="GO:0005886">
    <property type="term" value="C:plasma membrane"/>
    <property type="evidence" value="ECO:0007669"/>
    <property type="project" value="UniProtKB-SubCell"/>
</dbReference>
<feature type="transmembrane region" description="Helical" evidence="6">
    <location>
        <begin position="211"/>
        <end position="232"/>
    </location>
</feature>
<dbReference type="AlphaFoldDB" id="A0A6J6NGE5"/>
<protein>
    <submittedName>
        <fullName evidence="8">Unannotated protein</fullName>
    </submittedName>
</protein>
<feature type="transmembrane region" description="Helical" evidence="6">
    <location>
        <begin position="43"/>
        <end position="75"/>
    </location>
</feature>
<evidence type="ECO:0000256" key="1">
    <source>
        <dbReference type="ARBA" id="ARBA00004651"/>
    </source>
</evidence>
<proteinExistence type="predicted"/>
<keyword evidence="5 6" id="KW-0472">Membrane</keyword>
<evidence type="ECO:0000256" key="6">
    <source>
        <dbReference type="SAM" id="Phobius"/>
    </source>
</evidence>
<evidence type="ECO:0000256" key="3">
    <source>
        <dbReference type="ARBA" id="ARBA00022692"/>
    </source>
</evidence>
<organism evidence="8">
    <name type="scientific">freshwater metagenome</name>
    <dbReference type="NCBI Taxonomy" id="449393"/>
    <lineage>
        <taxon>unclassified sequences</taxon>
        <taxon>metagenomes</taxon>
        <taxon>ecological metagenomes</taxon>
    </lineage>
</organism>
<evidence type="ECO:0000313" key="8">
    <source>
        <dbReference type="EMBL" id="CAB4683675.1"/>
    </source>
</evidence>
<keyword evidence="3 6" id="KW-0812">Transmembrane</keyword>
<evidence type="ECO:0000256" key="2">
    <source>
        <dbReference type="ARBA" id="ARBA00022475"/>
    </source>
</evidence>
<keyword evidence="4 6" id="KW-1133">Transmembrane helix</keyword>
<evidence type="ECO:0000259" key="7">
    <source>
        <dbReference type="Pfam" id="PF00482"/>
    </source>
</evidence>
<dbReference type="EMBL" id="CAEZWW010000206">
    <property type="protein sequence ID" value="CAB4683675.1"/>
    <property type="molecule type" value="Genomic_DNA"/>
</dbReference>
<accession>A0A6J6NGE5</accession>
<evidence type="ECO:0000256" key="5">
    <source>
        <dbReference type="ARBA" id="ARBA00023136"/>
    </source>
</evidence>
<feature type="domain" description="Type II secretion system protein GspF" evidence="7">
    <location>
        <begin position="102"/>
        <end position="223"/>
    </location>
</feature>
<gene>
    <name evidence="8" type="ORF">UFOPK2310_01395</name>
</gene>
<dbReference type="PANTHER" id="PTHR35007">
    <property type="entry name" value="INTEGRAL MEMBRANE PROTEIN-RELATED"/>
    <property type="match status" value="1"/>
</dbReference>
<name>A0A6J6NGE5_9ZZZZ</name>
<keyword evidence="2" id="KW-1003">Cell membrane</keyword>
<dbReference type="Pfam" id="PF00482">
    <property type="entry name" value="T2SSF"/>
    <property type="match status" value="1"/>
</dbReference>